<dbReference type="InterPro" id="IPR045584">
    <property type="entry name" value="Pilin-like"/>
</dbReference>
<dbReference type="Proteomes" id="UP000255108">
    <property type="component" value="Unassembled WGS sequence"/>
</dbReference>
<reference evidence="2 4" key="1">
    <citation type="submission" date="2018-06" db="EMBL/GenBank/DDBJ databases">
        <authorList>
            <consortium name="Pathogen Informatics"/>
            <person name="Doyle S."/>
        </authorList>
    </citation>
    <scope>NUCLEOTIDE SEQUENCE [LARGE SCALE GENOMIC DNA]</scope>
    <source>
        <strain evidence="2 4">NCTC11159</strain>
    </source>
</reference>
<dbReference type="AlphaFoldDB" id="A0A377SVE4"/>
<dbReference type="Gene3D" id="3.30.700.10">
    <property type="entry name" value="Glycoprotein, Type 4 Pilin"/>
    <property type="match status" value="1"/>
</dbReference>
<evidence type="ECO:0000256" key="1">
    <source>
        <dbReference type="SAM" id="Phobius"/>
    </source>
</evidence>
<feature type="transmembrane region" description="Helical" evidence="1">
    <location>
        <begin position="6"/>
        <end position="29"/>
    </location>
</feature>
<dbReference type="EMBL" id="UGHR01000003">
    <property type="protein sequence ID" value="STR44963.1"/>
    <property type="molecule type" value="Genomic_DNA"/>
</dbReference>
<dbReference type="EMBL" id="SMBT01000007">
    <property type="protein sequence ID" value="TCU85589.1"/>
    <property type="molecule type" value="Genomic_DNA"/>
</dbReference>
<evidence type="ECO:0000313" key="4">
    <source>
        <dbReference type="Proteomes" id="UP000255108"/>
    </source>
</evidence>
<proteinExistence type="predicted"/>
<protein>
    <submittedName>
        <fullName evidence="3">Prepilin-type N-terminal cleavage/methylation domain-containing protein</fullName>
    </submittedName>
    <submittedName>
        <fullName evidence="2">Tfp pilus assembly protein FimT</fullName>
    </submittedName>
</protein>
<keyword evidence="1" id="KW-0472">Membrane</keyword>
<evidence type="ECO:0000313" key="5">
    <source>
        <dbReference type="Proteomes" id="UP000295794"/>
    </source>
</evidence>
<organism evidence="2 4">
    <name type="scientific">Iodobacter fluviatilis</name>
    <dbReference type="NCBI Taxonomy" id="537"/>
    <lineage>
        <taxon>Bacteria</taxon>
        <taxon>Pseudomonadati</taxon>
        <taxon>Pseudomonadota</taxon>
        <taxon>Betaproteobacteria</taxon>
        <taxon>Neisseriales</taxon>
        <taxon>Chitinibacteraceae</taxon>
        <taxon>Iodobacter</taxon>
    </lineage>
</organism>
<keyword evidence="1" id="KW-1133">Transmembrane helix</keyword>
<accession>A0A377SVE4</accession>
<dbReference type="NCBIfam" id="TIGR02532">
    <property type="entry name" value="IV_pilin_GFxxxE"/>
    <property type="match status" value="1"/>
</dbReference>
<sequence>MKERGFTLAEIAIVLVIIGIMLAGGLGAFKAQTDSQRMREGRAQMAEIKESLLGFAVQHGYLPCPADPALTTFTEDRAANGTCNRAQGSIPGATLGLPRSTDPFNQPFTYRLTLGFADNGPASLPPVVTDSNQTLGVAGSCPLGSVAPLGMSFMLCSSGDILIYPTSGAATPLASNVLAVVVMHYRHGPPNGAAGSADEQENTNNDVNFVSKLRAEDDPATPADEEYDDITDWISPSILAARMLAAGKLP</sequence>
<gene>
    <name evidence="3" type="ORF">EV682_10799</name>
    <name evidence="2" type="ORF">NCTC11159_03509</name>
</gene>
<dbReference type="OrthoDB" id="6038212at2"/>
<keyword evidence="1" id="KW-0812">Transmembrane</keyword>
<evidence type="ECO:0000313" key="2">
    <source>
        <dbReference type="EMBL" id="STR44963.1"/>
    </source>
</evidence>
<reference evidence="3 5" key="2">
    <citation type="submission" date="2019-03" db="EMBL/GenBank/DDBJ databases">
        <title>Genomic Encyclopedia of Type Strains, Phase IV (KMG-IV): sequencing the most valuable type-strain genomes for metagenomic binning, comparative biology and taxonomic classification.</title>
        <authorList>
            <person name="Goeker M."/>
        </authorList>
    </citation>
    <scope>NUCLEOTIDE SEQUENCE [LARGE SCALE GENOMIC DNA]</scope>
    <source>
        <strain evidence="3 5">DSM 3764</strain>
    </source>
</reference>
<evidence type="ECO:0000313" key="3">
    <source>
        <dbReference type="EMBL" id="TCU85589.1"/>
    </source>
</evidence>
<dbReference type="Pfam" id="PF07963">
    <property type="entry name" value="N_methyl"/>
    <property type="match status" value="1"/>
</dbReference>
<dbReference type="RefSeq" id="WP_115228694.1">
    <property type="nucleotide sequence ID" value="NZ_CAWOLO010000007.1"/>
</dbReference>
<name>A0A377SVE4_9NEIS</name>
<keyword evidence="5" id="KW-1185">Reference proteome</keyword>
<dbReference type="Proteomes" id="UP000295794">
    <property type="component" value="Unassembled WGS sequence"/>
</dbReference>
<dbReference type="InterPro" id="IPR012902">
    <property type="entry name" value="N_methyl_site"/>
</dbReference>
<dbReference type="SUPFAM" id="SSF54523">
    <property type="entry name" value="Pili subunits"/>
    <property type="match status" value="1"/>
</dbReference>